<organism evidence="2 3">
    <name type="scientific">Amycolatopsis saalfeldensis</name>
    <dbReference type="NCBI Taxonomy" id="394193"/>
    <lineage>
        <taxon>Bacteria</taxon>
        <taxon>Bacillati</taxon>
        <taxon>Actinomycetota</taxon>
        <taxon>Actinomycetes</taxon>
        <taxon>Pseudonocardiales</taxon>
        <taxon>Pseudonocardiaceae</taxon>
        <taxon>Amycolatopsis</taxon>
    </lineage>
</organism>
<dbReference type="EMBL" id="FOEF01000037">
    <property type="protein sequence ID" value="SEP54115.1"/>
    <property type="molecule type" value="Genomic_DNA"/>
</dbReference>
<gene>
    <name evidence="2" type="ORF">SAMN04489732_13716</name>
</gene>
<proteinExistence type="predicted"/>
<dbReference type="STRING" id="394193.SAMN04489732_13716"/>
<dbReference type="AlphaFoldDB" id="A0A1H8YPH1"/>
<name>A0A1H8YPH1_9PSEU</name>
<evidence type="ECO:0000256" key="1">
    <source>
        <dbReference type="SAM" id="SignalP"/>
    </source>
</evidence>
<dbReference type="Proteomes" id="UP000198582">
    <property type="component" value="Unassembled WGS sequence"/>
</dbReference>
<keyword evidence="1" id="KW-0732">Signal</keyword>
<reference evidence="3" key="1">
    <citation type="submission" date="2016-10" db="EMBL/GenBank/DDBJ databases">
        <authorList>
            <person name="Varghese N."/>
            <person name="Submissions S."/>
        </authorList>
    </citation>
    <scope>NUCLEOTIDE SEQUENCE [LARGE SCALE GENOMIC DNA]</scope>
    <source>
        <strain evidence="3">DSM 44993</strain>
    </source>
</reference>
<feature type="chain" id="PRO_5039187243" evidence="1">
    <location>
        <begin position="27"/>
        <end position="318"/>
    </location>
</feature>
<dbReference type="SUPFAM" id="SSF101898">
    <property type="entry name" value="NHL repeat"/>
    <property type="match status" value="1"/>
</dbReference>
<evidence type="ECO:0000313" key="3">
    <source>
        <dbReference type="Proteomes" id="UP000198582"/>
    </source>
</evidence>
<keyword evidence="3" id="KW-1185">Reference proteome</keyword>
<feature type="signal peptide" evidence="1">
    <location>
        <begin position="1"/>
        <end position="26"/>
    </location>
</feature>
<dbReference type="PANTHER" id="PTHR31460">
    <property type="match status" value="1"/>
</dbReference>
<evidence type="ECO:0000313" key="2">
    <source>
        <dbReference type="EMBL" id="SEP54115.1"/>
    </source>
</evidence>
<sequence>MSTRTTWQRALCVLAATAALAIPATAAEAHENGDRTITVNGSQVFPESVAADHRYVYTASMADGTVYRGRVGAKTLDPFLPAGQNGRTQVTGVKIDADRLLLAGGFTGHFFVYTSARQLVSDYTVAGTGEKTLVNDAAVAANGDVYVTDSFRAVVYRIPAAEVHAPATGARRPLPVAYHLPDYVAGTSNGNGIVATPDGRSLIVGYWNSGALYRLTLATGEIRKLDAPALTSADGMVLRGNTLYLARSVDTEIATVRLSADFTRATVLSERTYPGADTPTGVAVSGDRLLVTNSQFDTFLYGAPLTSPVFTLESLPLH</sequence>
<dbReference type="OrthoDB" id="504981at2"/>
<dbReference type="PANTHER" id="PTHR31460:SF3">
    <property type="entry name" value="MESOCENTIN"/>
    <property type="match status" value="1"/>
</dbReference>
<protein>
    <submittedName>
        <fullName evidence="2">Sugar lactone lactonase YvrE</fullName>
    </submittedName>
</protein>
<dbReference type="RefSeq" id="WP_091629202.1">
    <property type="nucleotide sequence ID" value="NZ_FOEF01000037.1"/>
</dbReference>
<dbReference type="Gene3D" id="2.120.10.30">
    <property type="entry name" value="TolB, C-terminal domain"/>
    <property type="match status" value="1"/>
</dbReference>
<accession>A0A1H8YPH1</accession>
<dbReference type="InterPro" id="IPR011042">
    <property type="entry name" value="6-blade_b-propeller_TolB-like"/>
</dbReference>
<dbReference type="InterPro" id="IPR053224">
    <property type="entry name" value="Sensory_adhesion_molecule"/>
</dbReference>